<accession>K1L108</accession>
<keyword evidence="2" id="KW-0732">Signal</keyword>
<dbReference type="Pfam" id="PF16231">
    <property type="entry name" value="DUF4890"/>
    <property type="match status" value="1"/>
</dbReference>
<proteinExistence type="predicted"/>
<keyword evidence="4" id="KW-1185">Reference proteome</keyword>
<sequence>MKKILLIVVMFSLSLGVFAQRGGGPREMPKPEQRAERMTNRMAEQLELTDEQKDRIYHINLKNAQERQAEMDARRAEADQRREGRRVQMQEQIKEVESILNPEQAEKWAEMRESNRQRGEYGPQGPRGHRGTEMRKGKGPHVEGSSQKGKQKQVRNRSKKSTDK</sequence>
<dbReference type="Proteomes" id="UP000004478">
    <property type="component" value="Unassembled WGS sequence"/>
</dbReference>
<comment type="caution">
    <text evidence="3">The sequence shown here is derived from an EMBL/GenBank/DDBJ whole genome shotgun (WGS) entry which is preliminary data.</text>
</comment>
<feature type="compositionally biased region" description="Basic and acidic residues" evidence="1">
    <location>
        <begin position="64"/>
        <end position="97"/>
    </location>
</feature>
<gene>
    <name evidence="3" type="ORF">B879_02925</name>
</gene>
<reference evidence="3 4" key="1">
    <citation type="journal article" date="2012" name="J. Bacteriol.">
        <title>Draft Genome Sequence of Cecembia lonarensis Strain LW9T, Isolated from Lonar Lake, a Haloalkaline Lake in India.</title>
        <authorList>
            <person name="Shivaji S."/>
            <person name="Ara S."/>
            <person name="Singh A."/>
            <person name="Pinnaka A.K."/>
        </authorList>
    </citation>
    <scope>NUCLEOTIDE SEQUENCE [LARGE SCALE GENOMIC DNA]</scope>
    <source>
        <strain evidence="3 4">LW9</strain>
    </source>
</reference>
<feature type="chain" id="PRO_5003847310" description="DUF4890 domain-containing protein" evidence="2">
    <location>
        <begin position="20"/>
        <end position="164"/>
    </location>
</feature>
<feature type="compositionally biased region" description="Basic residues" evidence="1">
    <location>
        <begin position="149"/>
        <end position="164"/>
    </location>
</feature>
<dbReference type="InterPro" id="IPR032612">
    <property type="entry name" value="DUF4890"/>
</dbReference>
<evidence type="ECO:0008006" key="5">
    <source>
        <dbReference type="Google" id="ProtNLM"/>
    </source>
</evidence>
<dbReference type="RefSeq" id="WP_009185945.1">
    <property type="nucleotide sequence ID" value="NZ_AMGM01000052.1"/>
</dbReference>
<evidence type="ECO:0000313" key="4">
    <source>
        <dbReference type="Proteomes" id="UP000004478"/>
    </source>
</evidence>
<evidence type="ECO:0000313" key="3">
    <source>
        <dbReference type="EMBL" id="EKB48461.1"/>
    </source>
</evidence>
<protein>
    <recommendedName>
        <fullName evidence="5">DUF4890 domain-containing protein</fullName>
    </recommendedName>
</protein>
<dbReference type="Gene3D" id="1.20.120.1490">
    <property type="match status" value="1"/>
</dbReference>
<feature type="region of interest" description="Disordered" evidence="1">
    <location>
        <begin position="63"/>
        <end position="164"/>
    </location>
</feature>
<evidence type="ECO:0000256" key="1">
    <source>
        <dbReference type="SAM" id="MobiDB-lite"/>
    </source>
</evidence>
<organism evidence="3 4">
    <name type="scientific">Cecembia lonarensis (strain CCUG 58316 / KCTC 22772 / LW9)</name>
    <dbReference type="NCBI Taxonomy" id="1225176"/>
    <lineage>
        <taxon>Bacteria</taxon>
        <taxon>Pseudomonadati</taxon>
        <taxon>Bacteroidota</taxon>
        <taxon>Cytophagia</taxon>
        <taxon>Cytophagales</taxon>
        <taxon>Cyclobacteriaceae</taxon>
        <taxon>Cecembia</taxon>
    </lineage>
</organism>
<feature type="compositionally biased region" description="Basic and acidic residues" evidence="1">
    <location>
        <begin position="104"/>
        <end position="119"/>
    </location>
</feature>
<dbReference type="EMBL" id="AMGM01000052">
    <property type="protein sequence ID" value="EKB48461.1"/>
    <property type="molecule type" value="Genomic_DNA"/>
</dbReference>
<evidence type="ECO:0000256" key="2">
    <source>
        <dbReference type="SAM" id="SignalP"/>
    </source>
</evidence>
<feature type="signal peptide" evidence="2">
    <location>
        <begin position="1"/>
        <end position="19"/>
    </location>
</feature>
<dbReference type="AlphaFoldDB" id="K1L108"/>
<name>K1L108_CECL9</name>
<dbReference type="OrthoDB" id="978077at2"/>